<gene>
    <name evidence="13" type="primary">yidC</name>
    <name evidence="13" type="ORF">GIY09_02965</name>
</gene>
<organism evidence="13 14">
    <name type="scientific">Fundicoccus ignavus</name>
    <dbReference type="NCBI Taxonomy" id="2664442"/>
    <lineage>
        <taxon>Bacteria</taxon>
        <taxon>Bacillati</taxon>
        <taxon>Bacillota</taxon>
        <taxon>Bacilli</taxon>
        <taxon>Lactobacillales</taxon>
        <taxon>Aerococcaceae</taxon>
        <taxon>Fundicoccus</taxon>
    </lineage>
</organism>
<evidence type="ECO:0000256" key="8">
    <source>
        <dbReference type="ARBA" id="ARBA00023186"/>
    </source>
</evidence>
<evidence type="ECO:0000256" key="4">
    <source>
        <dbReference type="ARBA" id="ARBA00022692"/>
    </source>
</evidence>
<proteinExistence type="inferred from homology"/>
<dbReference type="EMBL" id="WJQS01000002">
    <property type="protein sequence ID" value="MRI84861.1"/>
    <property type="molecule type" value="Genomic_DNA"/>
</dbReference>
<evidence type="ECO:0000256" key="2">
    <source>
        <dbReference type="ARBA" id="ARBA00022448"/>
    </source>
</evidence>
<feature type="compositionally biased region" description="Basic residues" evidence="10">
    <location>
        <begin position="275"/>
        <end position="285"/>
    </location>
</feature>
<dbReference type="PROSITE" id="PS51257">
    <property type="entry name" value="PROKAR_LIPOPROTEIN"/>
    <property type="match status" value="1"/>
</dbReference>
<dbReference type="PANTHER" id="PTHR12428">
    <property type="entry name" value="OXA1"/>
    <property type="match status" value="1"/>
</dbReference>
<keyword evidence="4 9" id="KW-0812">Transmembrane</keyword>
<evidence type="ECO:0000256" key="9">
    <source>
        <dbReference type="RuleBase" id="RU003945"/>
    </source>
</evidence>
<keyword evidence="6 11" id="KW-1133">Transmembrane helix</keyword>
<evidence type="ECO:0000256" key="3">
    <source>
        <dbReference type="ARBA" id="ARBA00022475"/>
    </source>
</evidence>
<feature type="transmembrane region" description="Helical" evidence="11">
    <location>
        <begin position="220"/>
        <end position="250"/>
    </location>
</feature>
<accession>A0A6I2GH85</accession>
<feature type="domain" description="Membrane insertase YidC/Oxa/ALB C-terminal" evidence="12">
    <location>
        <begin position="63"/>
        <end position="257"/>
    </location>
</feature>
<comment type="similarity">
    <text evidence="9">Belongs to the OXA1/ALB3/YidC family.</text>
</comment>
<keyword evidence="7 11" id="KW-0472">Membrane</keyword>
<evidence type="ECO:0000256" key="6">
    <source>
        <dbReference type="ARBA" id="ARBA00022989"/>
    </source>
</evidence>
<dbReference type="Pfam" id="PF02096">
    <property type="entry name" value="60KD_IMP"/>
    <property type="match status" value="1"/>
</dbReference>
<dbReference type="GO" id="GO:0051205">
    <property type="term" value="P:protein insertion into membrane"/>
    <property type="evidence" value="ECO:0007669"/>
    <property type="project" value="TreeGrafter"/>
</dbReference>
<feature type="compositionally biased region" description="Polar residues" evidence="10">
    <location>
        <begin position="286"/>
        <end position="313"/>
    </location>
</feature>
<feature type="transmembrane region" description="Helical" evidence="11">
    <location>
        <begin position="137"/>
        <end position="161"/>
    </location>
</feature>
<keyword evidence="3" id="KW-1003">Cell membrane</keyword>
<protein>
    <submittedName>
        <fullName evidence="13">Membrane protein insertase YidC</fullName>
    </submittedName>
</protein>
<dbReference type="GO" id="GO:0005886">
    <property type="term" value="C:plasma membrane"/>
    <property type="evidence" value="ECO:0007669"/>
    <property type="project" value="UniProtKB-SubCell"/>
</dbReference>
<dbReference type="InterPro" id="IPR047196">
    <property type="entry name" value="YidC_ALB_C"/>
</dbReference>
<dbReference type="AlphaFoldDB" id="A0A6I2GH85"/>
<evidence type="ECO:0000256" key="11">
    <source>
        <dbReference type="SAM" id="Phobius"/>
    </source>
</evidence>
<evidence type="ECO:0000256" key="7">
    <source>
        <dbReference type="ARBA" id="ARBA00023136"/>
    </source>
</evidence>
<evidence type="ECO:0000313" key="13">
    <source>
        <dbReference type="EMBL" id="MRI84861.1"/>
    </source>
</evidence>
<evidence type="ECO:0000259" key="12">
    <source>
        <dbReference type="Pfam" id="PF02096"/>
    </source>
</evidence>
<dbReference type="InterPro" id="IPR001708">
    <property type="entry name" value="YidC/ALB3/OXA1/COX18"/>
</dbReference>
<dbReference type="RefSeq" id="WP_153863185.1">
    <property type="nucleotide sequence ID" value="NZ_WJQS01000002.1"/>
</dbReference>
<name>A0A6I2GH85_9LACT</name>
<reference evidence="13 14" key="1">
    <citation type="submission" date="2019-11" db="EMBL/GenBank/DDBJ databases">
        <title>Characterisation of Fundicoccus ignavus gen. nov. sp. nov., a novel genus of the family Aerococcaceae isolated from bulk tank milk.</title>
        <authorList>
            <person name="Siebert A."/>
            <person name="Huptas C."/>
            <person name="Wenning M."/>
            <person name="Scherer S."/>
            <person name="Doll E.V."/>
        </authorList>
    </citation>
    <scope>NUCLEOTIDE SEQUENCE [LARGE SCALE GENOMIC DNA]</scope>
    <source>
        <strain evidence="13 14">WS4759</strain>
    </source>
</reference>
<keyword evidence="14" id="KW-1185">Reference proteome</keyword>
<sequence length="321" mass="35434">MKKFKLNKQKIQMIALLTFVVLVASGCVSYDSAGNPSGWVYDYFGRPASIFLDWLADVFGGSYGIAIIIVTIITRLIMMPSSLKMTKNSMISQAKMKIAQPEIDEIKAELEATKDPQEQNALNQELMAVYKKYDIDMFGGLSGCLPLVIQMPIISAVYAAIRSSEEIRSSVFLGINLGEQSIPLVIVVVLVTAAQGWLMQKNTPQADNAQAAQTNRTMMLMNPLMIGWISWISAAGLGLYFLAGGIFALVQQMYTNKIVRPKIKALVAEEEAKHKNSPRKARKPRATQTKSDGTTQRLVPTKNTPGIETNNRRNAGKQNKK</sequence>
<dbReference type="NCBIfam" id="TIGR03592">
    <property type="entry name" value="yidC_oxa1_cterm"/>
    <property type="match status" value="1"/>
</dbReference>
<keyword evidence="5" id="KW-0653">Protein transport</keyword>
<keyword evidence="2" id="KW-0813">Transport</keyword>
<dbReference type="Proteomes" id="UP000430975">
    <property type="component" value="Unassembled WGS sequence"/>
</dbReference>
<evidence type="ECO:0000256" key="10">
    <source>
        <dbReference type="SAM" id="MobiDB-lite"/>
    </source>
</evidence>
<evidence type="ECO:0000256" key="5">
    <source>
        <dbReference type="ARBA" id="ARBA00022927"/>
    </source>
</evidence>
<evidence type="ECO:0000256" key="1">
    <source>
        <dbReference type="ARBA" id="ARBA00004651"/>
    </source>
</evidence>
<dbReference type="GO" id="GO:0032977">
    <property type="term" value="F:membrane insertase activity"/>
    <property type="evidence" value="ECO:0007669"/>
    <property type="project" value="InterPro"/>
</dbReference>
<dbReference type="InterPro" id="IPR028055">
    <property type="entry name" value="YidC/Oxa/ALB_C"/>
</dbReference>
<dbReference type="PANTHER" id="PTHR12428:SF65">
    <property type="entry name" value="CYTOCHROME C OXIDASE ASSEMBLY PROTEIN COX18, MITOCHONDRIAL"/>
    <property type="match status" value="1"/>
</dbReference>
<feature type="region of interest" description="Disordered" evidence="10">
    <location>
        <begin position="270"/>
        <end position="321"/>
    </location>
</feature>
<comment type="caution">
    <text evidence="13">The sequence shown here is derived from an EMBL/GenBank/DDBJ whole genome shotgun (WGS) entry which is preliminary data.</text>
</comment>
<dbReference type="CDD" id="cd20070">
    <property type="entry name" value="5TM_YidC_Alb3"/>
    <property type="match status" value="1"/>
</dbReference>
<keyword evidence="8" id="KW-0143">Chaperone</keyword>
<dbReference type="GO" id="GO:0015031">
    <property type="term" value="P:protein transport"/>
    <property type="evidence" value="ECO:0007669"/>
    <property type="project" value="UniProtKB-KW"/>
</dbReference>
<evidence type="ECO:0000313" key="14">
    <source>
        <dbReference type="Proteomes" id="UP000430975"/>
    </source>
</evidence>
<feature type="transmembrane region" description="Helical" evidence="11">
    <location>
        <begin position="58"/>
        <end position="78"/>
    </location>
</feature>
<comment type="subcellular location">
    <subcellularLocation>
        <location evidence="1">Cell membrane</location>
        <topology evidence="1">Multi-pass membrane protein</topology>
    </subcellularLocation>
    <subcellularLocation>
        <location evidence="9">Membrane</location>
        <topology evidence="9">Multi-pass membrane protein</topology>
    </subcellularLocation>
</comment>